<sequence>RFSLLPALSVDGIIALDLFEGSVTKNRFISFVRDQLAPKLTPYPGPRSVVVMDNCAIHHDDDIRAIIEGECG</sequence>
<dbReference type="InterPro" id="IPR038717">
    <property type="entry name" value="Tc1-like_DDE_dom"/>
</dbReference>
<dbReference type="PANTHER" id="PTHR46564:SF1">
    <property type="entry name" value="TRANSPOSASE"/>
    <property type="match status" value="1"/>
</dbReference>
<dbReference type="Pfam" id="PF13358">
    <property type="entry name" value="DDE_3"/>
    <property type="match status" value="1"/>
</dbReference>
<dbReference type="InterPro" id="IPR036397">
    <property type="entry name" value="RNaseH_sf"/>
</dbReference>
<organism evidence="2 3">
    <name type="scientific">Polyporus arcularius HHB13444</name>
    <dbReference type="NCBI Taxonomy" id="1314778"/>
    <lineage>
        <taxon>Eukaryota</taxon>
        <taxon>Fungi</taxon>
        <taxon>Dikarya</taxon>
        <taxon>Basidiomycota</taxon>
        <taxon>Agaricomycotina</taxon>
        <taxon>Agaricomycetes</taxon>
        <taxon>Polyporales</taxon>
        <taxon>Polyporaceae</taxon>
        <taxon>Polyporus</taxon>
    </lineage>
</organism>
<dbReference type="GO" id="GO:0003676">
    <property type="term" value="F:nucleic acid binding"/>
    <property type="evidence" value="ECO:0007669"/>
    <property type="project" value="InterPro"/>
</dbReference>
<feature type="domain" description="Tc1-like transposase DDE" evidence="1">
    <location>
        <begin position="1"/>
        <end position="69"/>
    </location>
</feature>
<dbReference type="Gene3D" id="3.30.420.10">
    <property type="entry name" value="Ribonuclease H-like superfamily/Ribonuclease H"/>
    <property type="match status" value="1"/>
</dbReference>
<evidence type="ECO:0000313" key="2">
    <source>
        <dbReference type="EMBL" id="TFK79998.1"/>
    </source>
</evidence>
<feature type="non-terminal residue" evidence="2">
    <location>
        <position position="72"/>
    </location>
</feature>
<evidence type="ECO:0000313" key="3">
    <source>
        <dbReference type="Proteomes" id="UP000308197"/>
    </source>
</evidence>
<feature type="non-terminal residue" evidence="2">
    <location>
        <position position="1"/>
    </location>
</feature>
<dbReference type="STRING" id="1314778.A0A5C3NUG2"/>
<keyword evidence="3" id="KW-1185">Reference proteome</keyword>
<dbReference type="InParanoid" id="A0A5C3NUG2"/>
<evidence type="ECO:0000259" key="1">
    <source>
        <dbReference type="Pfam" id="PF13358"/>
    </source>
</evidence>
<accession>A0A5C3NUG2</accession>
<dbReference type="PANTHER" id="PTHR46564">
    <property type="entry name" value="TRANSPOSASE"/>
    <property type="match status" value="1"/>
</dbReference>
<dbReference type="AlphaFoldDB" id="A0A5C3NUG2"/>
<gene>
    <name evidence="2" type="ORF">K466DRAFT_450136</name>
</gene>
<proteinExistence type="predicted"/>
<name>A0A5C3NUG2_9APHY</name>
<dbReference type="Proteomes" id="UP000308197">
    <property type="component" value="Unassembled WGS sequence"/>
</dbReference>
<dbReference type="EMBL" id="ML211872">
    <property type="protein sequence ID" value="TFK79998.1"/>
    <property type="molecule type" value="Genomic_DNA"/>
</dbReference>
<reference evidence="2 3" key="1">
    <citation type="journal article" date="2019" name="Nat. Ecol. Evol.">
        <title>Megaphylogeny resolves global patterns of mushroom evolution.</title>
        <authorList>
            <person name="Varga T."/>
            <person name="Krizsan K."/>
            <person name="Foldi C."/>
            <person name="Dima B."/>
            <person name="Sanchez-Garcia M."/>
            <person name="Sanchez-Ramirez S."/>
            <person name="Szollosi G.J."/>
            <person name="Szarkandi J.G."/>
            <person name="Papp V."/>
            <person name="Albert L."/>
            <person name="Andreopoulos W."/>
            <person name="Angelini C."/>
            <person name="Antonin V."/>
            <person name="Barry K.W."/>
            <person name="Bougher N.L."/>
            <person name="Buchanan P."/>
            <person name="Buyck B."/>
            <person name="Bense V."/>
            <person name="Catcheside P."/>
            <person name="Chovatia M."/>
            <person name="Cooper J."/>
            <person name="Damon W."/>
            <person name="Desjardin D."/>
            <person name="Finy P."/>
            <person name="Geml J."/>
            <person name="Haridas S."/>
            <person name="Hughes K."/>
            <person name="Justo A."/>
            <person name="Karasinski D."/>
            <person name="Kautmanova I."/>
            <person name="Kiss B."/>
            <person name="Kocsube S."/>
            <person name="Kotiranta H."/>
            <person name="LaButti K.M."/>
            <person name="Lechner B.E."/>
            <person name="Liimatainen K."/>
            <person name="Lipzen A."/>
            <person name="Lukacs Z."/>
            <person name="Mihaltcheva S."/>
            <person name="Morgado L.N."/>
            <person name="Niskanen T."/>
            <person name="Noordeloos M.E."/>
            <person name="Ohm R.A."/>
            <person name="Ortiz-Santana B."/>
            <person name="Ovrebo C."/>
            <person name="Racz N."/>
            <person name="Riley R."/>
            <person name="Savchenko A."/>
            <person name="Shiryaev A."/>
            <person name="Soop K."/>
            <person name="Spirin V."/>
            <person name="Szebenyi C."/>
            <person name="Tomsovsky M."/>
            <person name="Tulloss R.E."/>
            <person name="Uehling J."/>
            <person name="Grigoriev I.V."/>
            <person name="Vagvolgyi C."/>
            <person name="Papp T."/>
            <person name="Martin F.M."/>
            <person name="Miettinen O."/>
            <person name="Hibbett D.S."/>
            <person name="Nagy L.G."/>
        </authorList>
    </citation>
    <scope>NUCLEOTIDE SEQUENCE [LARGE SCALE GENOMIC DNA]</scope>
    <source>
        <strain evidence="2 3">HHB13444</strain>
    </source>
</reference>
<protein>
    <recommendedName>
        <fullName evidence="1">Tc1-like transposase DDE domain-containing protein</fullName>
    </recommendedName>
</protein>